<sequence>MPSLRLNSHTASCLQTTTSQPQSSCSRLTQQQKYTSPSEDVSMVCCHVTTLVRGDKGQSTKIIMFGDKRLSADSFLDCGRKERKSFKPIRIGGIGQTCSPAVVSEPTLILSLSYLESQKVFNRNFPRLTPDKGVASQKSSAGGIRVLSAAPLQPPQVRCLFQLLEKL</sequence>
<name>U5DAT8_AMBTC</name>
<evidence type="ECO:0000256" key="1">
    <source>
        <dbReference type="SAM" id="MobiDB-lite"/>
    </source>
</evidence>
<accession>U5DAT8</accession>
<organism evidence="2 3">
    <name type="scientific">Amborella trichopoda</name>
    <dbReference type="NCBI Taxonomy" id="13333"/>
    <lineage>
        <taxon>Eukaryota</taxon>
        <taxon>Viridiplantae</taxon>
        <taxon>Streptophyta</taxon>
        <taxon>Embryophyta</taxon>
        <taxon>Tracheophyta</taxon>
        <taxon>Spermatophyta</taxon>
        <taxon>Magnoliopsida</taxon>
        <taxon>Amborellales</taxon>
        <taxon>Amborellaceae</taxon>
        <taxon>Amborella</taxon>
    </lineage>
</organism>
<feature type="region of interest" description="Disordered" evidence="1">
    <location>
        <begin position="1"/>
        <end position="21"/>
    </location>
</feature>
<dbReference type="HOGENOM" id="CLU_1596736_0_0_1"/>
<proteinExistence type="predicted"/>
<evidence type="ECO:0000313" key="3">
    <source>
        <dbReference type="Proteomes" id="UP000017836"/>
    </source>
</evidence>
<feature type="compositionally biased region" description="Polar residues" evidence="1">
    <location>
        <begin position="1"/>
        <end position="14"/>
    </location>
</feature>
<evidence type="ECO:0000313" key="2">
    <source>
        <dbReference type="EMBL" id="ERN18522.1"/>
    </source>
</evidence>
<dbReference type="Gramene" id="ERN18522">
    <property type="protein sequence ID" value="ERN18522"/>
    <property type="gene ID" value="AMTR_s00065p00049500"/>
</dbReference>
<protein>
    <submittedName>
        <fullName evidence="2">Uncharacterized protein</fullName>
    </submittedName>
</protein>
<reference evidence="3" key="1">
    <citation type="journal article" date="2013" name="Science">
        <title>The Amborella genome and the evolution of flowering plants.</title>
        <authorList>
            <consortium name="Amborella Genome Project"/>
        </authorList>
    </citation>
    <scope>NUCLEOTIDE SEQUENCE [LARGE SCALE GENOMIC DNA]</scope>
</reference>
<gene>
    <name evidence="2" type="ORF">AMTR_s00065p00049500</name>
</gene>
<dbReference type="EMBL" id="KI392088">
    <property type="protein sequence ID" value="ERN18522.1"/>
    <property type="molecule type" value="Genomic_DNA"/>
</dbReference>
<keyword evidence="3" id="KW-1185">Reference proteome</keyword>
<dbReference type="AlphaFoldDB" id="U5DAT8"/>
<dbReference type="Proteomes" id="UP000017836">
    <property type="component" value="Unassembled WGS sequence"/>
</dbReference>